<dbReference type="InterPro" id="IPR002213">
    <property type="entry name" value="UDP_glucos_trans"/>
</dbReference>
<dbReference type="AlphaFoldDB" id="A0A841D3V0"/>
<dbReference type="PANTHER" id="PTHR48050:SF13">
    <property type="entry name" value="STEROL 3-BETA-GLUCOSYLTRANSFERASE UGT80A2"/>
    <property type="match status" value="1"/>
</dbReference>
<sequence>MRVAILAFGSRGDTQPCVALGAGLVARGHRVAVVAAGRYGGLVEEAGRYGAAAGGTGRPATRGTLEFSPIGVDPLRIVESEEGQAWLRSGPAGFVRGFRRIVEPLAERLVTEVDAACADADLVLSPALGGFGHHLSERYGMPYALLHFQPSEPTRAFPNPLVPLRTLGPWGNRASYALVEGVSGLLLGRMVDRLRGRVLELGPMRGGMFRRARADRVPVLCGVSPSVVTRPADWPGHVHLTGYWGLDRRWSPPTELEAFLEAGPPPVYVGFGSMVPADPAATARTVVAALRAAGVRGVLQGLPYGGTDGPPGSGGADDMFVIGDADHAWLFPRTAAVVHHGGAGTTGTALRAGVPGVVCPFFSDQPFWGARVAALGAGPAPLPVRRLTAEDLAGRVAQAVRDSGMRAAAARLGERLRAEDGVARACEVLGV</sequence>
<dbReference type="EMBL" id="JACHJJ010000016">
    <property type="protein sequence ID" value="MBB5965342.1"/>
    <property type="molecule type" value="Genomic_DNA"/>
</dbReference>
<dbReference type="Proteomes" id="UP000562352">
    <property type="component" value="Unassembled WGS sequence"/>
</dbReference>
<reference evidence="2 3" key="1">
    <citation type="submission" date="2020-08" db="EMBL/GenBank/DDBJ databases">
        <title>Genomic Encyclopedia of Type Strains, Phase III (KMG-III): the genomes of soil and plant-associated and newly described type strains.</title>
        <authorList>
            <person name="Whitman W."/>
        </authorList>
    </citation>
    <scope>NUCLEOTIDE SEQUENCE [LARGE SCALE GENOMIC DNA]</scope>
    <source>
        <strain evidence="2 3">CECT 3303</strain>
    </source>
</reference>
<comment type="caution">
    <text evidence="2">The sequence shown here is derived from an EMBL/GenBank/DDBJ whole genome shotgun (WGS) entry which is preliminary data.</text>
</comment>
<dbReference type="FunFam" id="3.40.50.2000:FF:000009">
    <property type="entry name" value="Sterol 3-beta-glucosyltransferase UGT80A2"/>
    <property type="match status" value="1"/>
</dbReference>
<organism evidence="2 3">
    <name type="scientific">Planomonospora venezuelensis</name>
    <dbReference type="NCBI Taxonomy" id="1999"/>
    <lineage>
        <taxon>Bacteria</taxon>
        <taxon>Bacillati</taxon>
        <taxon>Actinomycetota</taxon>
        <taxon>Actinomycetes</taxon>
        <taxon>Streptosporangiales</taxon>
        <taxon>Streptosporangiaceae</taxon>
        <taxon>Planomonospora</taxon>
    </lineage>
</organism>
<evidence type="ECO:0000313" key="2">
    <source>
        <dbReference type="EMBL" id="MBB5965342.1"/>
    </source>
</evidence>
<dbReference type="SUPFAM" id="SSF53756">
    <property type="entry name" value="UDP-Glycosyltransferase/glycogen phosphorylase"/>
    <property type="match status" value="1"/>
</dbReference>
<dbReference type="GO" id="GO:0017000">
    <property type="term" value="P:antibiotic biosynthetic process"/>
    <property type="evidence" value="ECO:0007669"/>
    <property type="project" value="UniProtKB-ARBA"/>
</dbReference>
<dbReference type="PANTHER" id="PTHR48050">
    <property type="entry name" value="STEROL 3-BETA-GLUCOSYLTRANSFERASE"/>
    <property type="match status" value="1"/>
</dbReference>
<dbReference type="RefSeq" id="WP_184944649.1">
    <property type="nucleotide sequence ID" value="NZ_JACHJJ010000016.1"/>
</dbReference>
<name>A0A841D3V0_PLAVE</name>
<dbReference type="Gene3D" id="3.40.50.2000">
    <property type="entry name" value="Glycogen Phosphorylase B"/>
    <property type="match status" value="2"/>
</dbReference>
<keyword evidence="2" id="KW-0808">Transferase</keyword>
<accession>A0A841D3V0</accession>
<gene>
    <name evidence="2" type="ORF">FHS22_004630</name>
</gene>
<keyword evidence="3" id="KW-1185">Reference proteome</keyword>
<evidence type="ECO:0000313" key="3">
    <source>
        <dbReference type="Proteomes" id="UP000562352"/>
    </source>
</evidence>
<dbReference type="InterPro" id="IPR010610">
    <property type="entry name" value="EryCIII-like_C"/>
</dbReference>
<feature type="domain" description="Erythromycin biosynthesis protein CIII-like C-terminal" evidence="1">
    <location>
        <begin position="330"/>
        <end position="417"/>
    </location>
</feature>
<protein>
    <submittedName>
        <fullName evidence="2">UDP:flavonoid glycosyltransferase YjiC (YdhE family)</fullName>
    </submittedName>
</protein>
<dbReference type="GO" id="GO:0008194">
    <property type="term" value="F:UDP-glycosyltransferase activity"/>
    <property type="evidence" value="ECO:0007669"/>
    <property type="project" value="InterPro"/>
</dbReference>
<proteinExistence type="predicted"/>
<dbReference type="Pfam" id="PF06722">
    <property type="entry name" value="EryCIII-like_C"/>
    <property type="match status" value="1"/>
</dbReference>
<dbReference type="InterPro" id="IPR050426">
    <property type="entry name" value="Glycosyltransferase_28"/>
</dbReference>
<dbReference type="GO" id="GO:0016758">
    <property type="term" value="F:hexosyltransferase activity"/>
    <property type="evidence" value="ECO:0007669"/>
    <property type="project" value="UniProtKB-ARBA"/>
</dbReference>
<dbReference type="CDD" id="cd03784">
    <property type="entry name" value="GT1_Gtf-like"/>
    <property type="match status" value="1"/>
</dbReference>
<evidence type="ECO:0000259" key="1">
    <source>
        <dbReference type="Pfam" id="PF06722"/>
    </source>
</evidence>